<dbReference type="OrthoDB" id="3788048at2759"/>
<evidence type="ECO:0000256" key="1">
    <source>
        <dbReference type="SAM" id="MobiDB-lite"/>
    </source>
</evidence>
<reference evidence="3" key="1">
    <citation type="submission" date="2018-05" db="EMBL/GenBank/DDBJ databases">
        <title>Draft genome sequence of Stemphylium lycopersici strain CIDEFI 213.</title>
        <authorList>
            <person name="Medina R."/>
            <person name="Franco M.E.E."/>
            <person name="Lucentini C.G."/>
            <person name="Saparrat M.C.N."/>
            <person name="Balatti P.A."/>
        </authorList>
    </citation>
    <scope>NUCLEOTIDE SEQUENCE [LARGE SCALE GENOMIC DNA]</scope>
    <source>
        <strain evidence="3">CIDEFI 213</strain>
    </source>
</reference>
<dbReference type="AlphaFoldDB" id="A0A364MRI5"/>
<dbReference type="EMBL" id="QGDH01000378">
    <property type="protein sequence ID" value="RAR00396.1"/>
    <property type="molecule type" value="Genomic_DNA"/>
</dbReference>
<feature type="region of interest" description="Disordered" evidence="1">
    <location>
        <begin position="231"/>
        <end position="251"/>
    </location>
</feature>
<accession>A0A364MRI5</accession>
<organism evidence="2 3">
    <name type="scientific">Stemphylium lycopersici</name>
    <name type="common">Tomato gray leaf spot disease fungus</name>
    <name type="synonym">Thyrospora lycopersici</name>
    <dbReference type="NCBI Taxonomy" id="183478"/>
    <lineage>
        <taxon>Eukaryota</taxon>
        <taxon>Fungi</taxon>
        <taxon>Dikarya</taxon>
        <taxon>Ascomycota</taxon>
        <taxon>Pezizomycotina</taxon>
        <taxon>Dothideomycetes</taxon>
        <taxon>Pleosporomycetidae</taxon>
        <taxon>Pleosporales</taxon>
        <taxon>Pleosporineae</taxon>
        <taxon>Pleosporaceae</taxon>
        <taxon>Stemphylium</taxon>
    </lineage>
</organism>
<keyword evidence="3" id="KW-1185">Reference proteome</keyword>
<sequence length="251" mass="28884">MFKPLSNAYSTALAGYLQNSQGLLNLTKGDFFPLFWSSWTSVFKPPLIKRSFEATGIHPANLDAALKKFAKEASDSDSSQSVLSGEDWLKLKSIVRREVKDQSSKDVKKLERSLHHIAAQNSILREEVRGLRDSLAIKKRRDNKPYTLQLESNQGYHGGAVFWSPKRVQQARDDEVSRQQQAVQQQLQKAEITEMKEQARLCKLQLLQEKRVERERRQEVRRKEIAAKLAEKQHQKRLRDAKKSYTIAPKG</sequence>
<proteinExistence type="predicted"/>
<protein>
    <submittedName>
        <fullName evidence="2">Pogo transposable</fullName>
    </submittedName>
</protein>
<gene>
    <name evidence="2" type="ORF">DDE83_009109</name>
</gene>
<evidence type="ECO:0000313" key="3">
    <source>
        <dbReference type="Proteomes" id="UP000249619"/>
    </source>
</evidence>
<comment type="caution">
    <text evidence="2">The sequence shown here is derived from an EMBL/GenBank/DDBJ whole genome shotgun (WGS) entry which is preliminary data.</text>
</comment>
<name>A0A364MRI5_STELY</name>
<dbReference type="Proteomes" id="UP000249619">
    <property type="component" value="Unassembled WGS sequence"/>
</dbReference>
<evidence type="ECO:0000313" key="2">
    <source>
        <dbReference type="EMBL" id="RAR00396.1"/>
    </source>
</evidence>